<comment type="caution">
    <text evidence="3">The sequence shown here is derived from an EMBL/GenBank/DDBJ whole genome shotgun (WGS) entry which is preliminary data.</text>
</comment>
<dbReference type="InterPro" id="IPR009100">
    <property type="entry name" value="AcylCoA_DH/oxidase_NM_dom_sf"/>
</dbReference>
<dbReference type="EC" id="1.-.-.-" evidence="3"/>
<keyword evidence="3" id="KW-0560">Oxidoreductase</keyword>
<organism evidence="3 4">
    <name type="scientific">Limnothrix redekei LRLZ20PSL1</name>
    <dbReference type="NCBI Taxonomy" id="3112953"/>
    <lineage>
        <taxon>Bacteria</taxon>
        <taxon>Bacillati</taxon>
        <taxon>Cyanobacteriota</taxon>
        <taxon>Cyanophyceae</taxon>
        <taxon>Pseudanabaenales</taxon>
        <taxon>Pseudanabaenaceae</taxon>
        <taxon>Limnothrix</taxon>
    </lineage>
</organism>
<evidence type="ECO:0000259" key="2">
    <source>
        <dbReference type="Pfam" id="PF02771"/>
    </source>
</evidence>
<dbReference type="Pfam" id="PF02771">
    <property type="entry name" value="Acyl-CoA_dh_N"/>
    <property type="match status" value="1"/>
</dbReference>
<feature type="compositionally biased region" description="Polar residues" evidence="1">
    <location>
        <begin position="1"/>
        <end position="15"/>
    </location>
</feature>
<gene>
    <name evidence="3" type="ORF">VPK24_03095</name>
</gene>
<evidence type="ECO:0000313" key="4">
    <source>
        <dbReference type="Proteomes" id="UP001604335"/>
    </source>
</evidence>
<dbReference type="InterPro" id="IPR013786">
    <property type="entry name" value="AcylCoA_DH/ox_N"/>
</dbReference>
<name>A0ABW7C5X9_9CYAN</name>
<dbReference type="RefSeq" id="WP_393010631.1">
    <property type="nucleotide sequence ID" value="NZ_JAZAQF010000016.1"/>
</dbReference>
<proteinExistence type="predicted"/>
<feature type="domain" description="Acyl-CoA dehydrogenase/oxidase N-terminal" evidence="2">
    <location>
        <begin position="75"/>
        <end position="170"/>
    </location>
</feature>
<dbReference type="Proteomes" id="UP001604335">
    <property type="component" value="Unassembled WGS sequence"/>
</dbReference>
<evidence type="ECO:0000313" key="3">
    <source>
        <dbReference type="EMBL" id="MFG3816611.1"/>
    </source>
</evidence>
<accession>A0ABW7C5X9</accession>
<reference evidence="4" key="1">
    <citation type="journal article" date="2024" name="Algal Res.">
        <title>Biochemical, toxicological and genomic investigation of a high-biomass producing Limnothrix strain isolated from Italian shallow drinking water reservoir.</title>
        <authorList>
            <person name="Simonazzi M."/>
            <person name="Shishido T.K."/>
            <person name="Delbaje E."/>
            <person name="Wahlsten M."/>
            <person name="Fewer D.P."/>
            <person name="Sivonen K."/>
            <person name="Pezzolesi L."/>
            <person name="Pistocchi R."/>
        </authorList>
    </citation>
    <scope>NUCLEOTIDE SEQUENCE [LARGE SCALE GENOMIC DNA]</scope>
    <source>
        <strain evidence="4">LRLZ20PSL1</strain>
    </source>
</reference>
<dbReference type="EMBL" id="JAZAQF010000016">
    <property type="protein sequence ID" value="MFG3816611.1"/>
    <property type="molecule type" value="Genomic_DNA"/>
</dbReference>
<dbReference type="PANTHER" id="PTHR43884:SF12">
    <property type="entry name" value="ISOVALERYL-COA DEHYDROGENASE, MITOCHONDRIAL-RELATED"/>
    <property type="match status" value="1"/>
</dbReference>
<dbReference type="InterPro" id="IPR037069">
    <property type="entry name" value="AcylCoA_DH/ox_N_sf"/>
</dbReference>
<sequence>MEPSQDISPNSTGPHDTNGEVINHTETNHTETNHTETNHTETNHAETNPVTSALAAADGPNLPPWLEQAAAQLLTTLGPQADLLDRQPEALAAALQWLGQQGWLALKVPIEWGGKGLNEEEYGWFREQLARCSGALAFLQAQHQTAAALIASGDNDDLKALYLPAIVRGDRQLGIAFSHLRRANDPPIEGRAVAGGWEITGTAPWVTGVGHFPEAVLAVPTTAGVLFGIVPLTAVESGDRNIQPKPPMVLGAMNATHTAAVMFDRWLIPEAAVIGLKPIDWIQQLDRRNALQGVYFALGCTQAALDRLTVLFQEKRLLTIAVAHDTLRREFDQLRQQVYGHPIDKPYAQKLQLRAQAIALMGRATQVTLVAQGGRGILATNPAYRLQGEASIFATSGQTPDILAATLGAIVGKSPMAID</sequence>
<protein>
    <submittedName>
        <fullName evidence="3">Acyl-CoA dehydrogenase family protein</fullName>
        <ecNumber evidence="3">1.-.-.-</ecNumber>
    </submittedName>
</protein>
<dbReference type="GO" id="GO:0016491">
    <property type="term" value="F:oxidoreductase activity"/>
    <property type="evidence" value="ECO:0007669"/>
    <property type="project" value="UniProtKB-KW"/>
</dbReference>
<evidence type="ECO:0000256" key="1">
    <source>
        <dbReference type="SAM" id="MobiDB-lite"/>
    </source>
</evidence>
<dbReference type="SUPFAM" id="SSF56645">
    <property type="entry name" value="Acyl-CoA dehydrogenase NM domain-like"/>
    <property type="match status" value="1"/>
</dbReference>
<dbReference type="Gene3D" id="1.10.540.10">
    <property type="entry name" value="Acyl-CoA dehydrogenase/oxidase, N-terminal domain"/>
    <property type="match status" value="1"/>
</dbReference>
<feature type="region of interest" description="Disordered" evidence="1">
    <location>
        <begin position="1"/>
        <end position="22"/>
    </location>
</feature>
<keyword evidence="4" id="KW-1185">Reference proteome</keyword>
<dbReference type="PANTHER" id="PTHR43884">
    <property type="entry name" value="ACYL-COA DEHYDROGENASE"/>
    <property type="match status" value="1"/>
</dbReference>